<evidence type="ECO:0000259" key="4">
    <source>
        <dbReference type="Pfam" id="PF02557"/>
    </source>
</evidence>
<protein>
    <recommendedName>
        <fullName evidence="9">UDP-N-acetylmuramoyl-tripeptide--D-alanyl-D-alanine ligase</fullName>
    </recommendedName>
</protein>
<dbReference type="Gene3D" id="3.40.1190.10">
    <property type="entry name" value="Mur-like, catalytic domain"/>
    <property type="match status" value="1"/>
</dbReference>
<dbReference type="SUPFAM" id="SSF53623">
    <property type="entry name" value="MurD-like peptide ligases, catalytic domain"/>
    <property type="match status" value="1"/>
</dbReference>
<evidence type="ECO:0008006" key="9">
    <source>
        <dbReference type="Google" id="ProtNLM"/>
    </source>
</evidence>
<accession>A0A2A4HHT1</accession>
<keyword evidence="1" id="KW-0436">Ligase</keyword>
<dbReference type="InterPro" id="IPR051046">
    <property type="entry name" value="MurCDEF_CellWall_CoF430Synth"/>
</dbReference>
<dbReference type="AlphaFoldDB" id="A0A2A4HHT1"/>
<keyword evidence="3" id="KW-0067">ATP-binding</keyword>
<feature type="domain" description="Mur ligase C-terminal" evidence="5">
    <location>
        <begin position="523"/>
        <end position="638"/>
    </location>
</feature>
<gene>
    <name evidence="7" type="ORF">CPA45_21560</name>
</gene>
<dbReference type="Gene3D" id="3.30.1380.10">
    <property type="match status" value="1"/>
</dbReference>
<dbReference type="GO" id="GO:0005524">
    <property type="term" value="F:ATP binding"/>
    <property type="evidence" value="ECO:0007669"/>
    <property type="project" value="UniProtKB-KW"/>
</dbReference>
<proteinExistence type="predicted"/>
<dbReference type="CDD" id="cd14814">
    <property type="entry name" value="Peptidase_M15"/>
    <property type="match status" value="1"/>
</dbReference>
<dbReference type="Pfam" id="PF08245">
    <property type="entry name" value="Mur_ligase_M"/>
    <property type="match status" value="1"/>
</dbReference>
<dbReference type="GO" id="GO:0006508">
    <property type="term" value="P:proteolysis"/>
    <property type="evidence" value="ECO:0007669"/>
    <property type="project" value="InterPro"/>
</dbReference>
<evidence type="ECO:0000313" key="7">
    <source>
        <dbReference type="EMBL" id="PCF93604.1"/>
    </source>
</evidence>
<dbReference type="Gene3D" id="3.90.190.20">
    <property type="entry name" value="Mur ligase, C-terminal domain"/>
    <property type="match status" value="1"/>
</dbReference>
<name>A0A2A4HHT1_9GAMM</name>
<dbReference type="InterPro" id="IPR004101">
    <property type="entry name" value="Mur_ligase_C"/>
</dbReference>
<evidence type="ECO:0000259" key="6">
    <source>
        <dbReference type="Pfam" id="PF08245"/>
    </source>
</evidence>
<dbReference type="InterPro" id="IPR036565">
    <property type="entry name" value="Mur-like_cat_sf"/>
</dbReference>
<evidence type="ECO:0000256" key="1">
    <source>
        <dbReference type="ARBA" id="ARBA00022598"/>
    </source>
</evidence>
<dbReference type="InterPro" id="IPR013221">
    <property type="entry name" value="Mur_ligase_cen"/>
</dbReference>
<dbReference type="GO" id="GO:0016881">
    <property type="term" value="F:acid-amino acid ligase activity"/>
    <property type="evidence" value="ECO:0007669"/>
    <property type="project" value="InterPro"/>
</dbReference>
<feature type="domain" description="Mur ligase central" evidence="6">
    <location>
        <begin position="305"/>
        <end position="488"/>
    </location>
</feature>
<keyword evidence="8" id="KW-1185">Reference proteome</keyword>
<evidence type="ECO:0000256" key="3">
    <source>
        <dbReference type="ARBA" id="ARBA00022840"/>
    </source>
</evidence>
<dbReference type="Pfam" id="PF02875">
    <property type="entry name" value="Mur_ligase_C"/>
    <property type="match status" value="1"/>
</dbReference>
<dbReference type="InterPro" id="IPR036615">
    <property type="entry name" value="Mur_ligase_C_dom_sf"/>
</dbReference>
<dbReference type="SUPFAM" id="SSF55166">
    <property type="entry name" value="Hedgehog/DD-peptidase"/>
    <property type="match status" value="1"/>
</dbReference>
<dbReference type="Pfam" id="PF02557">
    <property type="entry name" value="VanY"/>
    <property type="match status" value="1"/>
</dbReference>
<evidence type="ECO:0000259" key="5">
    <source>
        <dbReference type="Pfam" id="PF02875"/>
    </source>
</evidence>
<dbReference type="InterPro" id="IPR009045">
    <property type="entry name" value="Zn_M74/Hedgehog-like"/>
</dbReference>
<reference evidence="8" key="1">
    <citation type="submission" date="2017-09" db="EMBL/GenBank/DDBJ databases">
        <authorList>
            <person name="Cho G.-S."/>
            <person name="Oguntoyinbo F.A."/>
            <person name="Cnockaert M."/>
            <person name="Kabisch J."/>
            <person name="Neve H."/>
            <person name="Bockelmann W."/>
            <person name="Wenning M."/>
            <person name="Franz C.M."/>
            <person name="Vandamme P."/>
        </authorList>
    </citation>
    <scope>NUCLEOTIDE SEQUENCE [LARGE SCALE GENOMIC DNA]</scope>
    <source>
        <strain evidence="8">MBT G8648</strain>
    </source>
</reference>
<keyword evidence="2" id="KW-0547">Nucleotide-binding</keyword>
<comment type="caution">
    <text evidence="7">The sequence shown here is derived from an EMBL/GenBank/DDBJ whole genome shotgun (WGS) entry which is preliminary data.</text>
</comment>
<evidence type="ECO:0000256" key="2">
    <source>
        <dbReference type="ARBA" id="ARBA00022741"/>
    </source>
</evidence>
<sequence length="655" mass="72983">MMNYSEVVGMALQGNKSNELPVYDVNLPEDIDIAMNGRLDERLLIQVPGGKLHHLAAHSWNEMRLAAIRDKVFLEPVVGANCYRNFRDQSRIFHKRYSEAPVEGTSPVTWEGKVWWLRPGRAPAAVPGASKHGFGLAVDIQRAKRWTKELNWLLRNAQRFGWCWELQEEPWHLCFFLGKKLELEEEEAVYEEYNWDSKRLLTATKGKWVQPPRELEKWRATGLCIYGPSMQPGRMIVARPKGSSRYISSTMIDKLPLTPQAVITEEDDFIVGQNLPVLKVRNVEAAIFDMGFYARRKISGKIIGITGSAGKTTTVSMLSHILKLWGSVGKTQGTANKPKGIAWNLASFPWRAPHCVVEMSIAQMPLNSAFVRPDVAIFTNVAPAHLEYYKTTEEIARKKSKVFSFMPPSGIAIINRDMAEWLIVYSEAKRCGLRVVSFGNHQDADSRLISYSPGSGKVCADIGGEEFKYSLGAPGLHMVINSLACLSAIHALGMDLKPALAAFSLFKAVSGRGEVADVIIDGKKIKIIDEAYNANPASMKASIKMMEDMPHSSGRKLLIVGDMLELADDTVLRHQDLVPNIVSCKAECVILVGEHMPRIQRLLENEGVNCFSFKTYKELMREVVGVLRDGDVVLLKGSNSVGLHKVVSFLNAESS</sequence>
<dbReference type="SUPFAM" id="SSF53244">
    <property type="entry name" value="MurD-like peptide ligases, peptide-binding domain"/>
    <property type="match status" value="1"/>
</dbReference>
<organism evidence="7 8">
    <name type="scientific">Vreelandella nigrificans</name>
    <dbReference type="NCBI Taxonomy" id="2042704"/>
    <lineage>
        <taxon>Bacteria</taxon>
        <taxon>Pseudomonadati</taxon>
        <taxon>Pseudomonadota</taxon>
        <taxon>Gammaproteobacteria</taxon>
        <taxon>Oceanospirillales</taxon>
        <taxon>Halomonadaceae</taxon>
        <taxon>Vreelandella</taxon>
    </lineage>
</organism>
<dbReference type="GO" id="GO:0008233">
    <property type="term" value="F:peptidase activity"/>
    <property type="evidence" value="ECO:0007669"/>
    <property type="project" value="InterPro"/>
</dbReference>
<dbReference type="Proteomes" id="UP000218677">
    <property type="component" value="Unassembled WGS sequence"/>
</dbReference>
<dbReference type="OrthoDB" id="9810718at2"/>
<dbReference type="EMBL" id="NWUX01000035">
    <property type="protein sequence ID" value="PCF93604.1"/>
    <property type="molecule type" value="Genomic_DNA"/>
</dbReference>
<dbReference type="InterPro" id="IPR003709">
    <property type="entry name" value="VanY-like_core_dom"/>
</dbReference>
<evidence type="ECO:0000313" key="8">
    <source>
        <dbReference type="Proteomes" id="UP000218677"/>
    </source>
</evidence>
<feature type="domain" description="D-alanyl-D-alanine carboxypeptidase-like core" evidence="4">
    <location>
        <begin position="51"/>
        <end position="176"/>
    </location>
</feature>
<dbReference type="PANTHER" id="PTHR43024:SF1">
    <property type="entry name" value="UDP-N-ACETYLMURAMOYL-TRIPEPTIDE--D-ALANYL-D-ALANINE LIGASE"/>
    <property type="match status" value="1"/>
</dbReference>
<dbReference type="PANTHER" id="PTHR43024">
    <property type="entry name" value="UDP-N-ACETYLMURAMOYL-TRIPEPTIDE--D-ALANYL-D-ALANINE LIGASE"/>
    <property type="match status" value="1"/>
</dbReference>